<comment type="pathway">
    <text evidence="2 9">Amino-acid biosynthesis; L-tryptophan biosynthesis; L-tryptophan from chorismate: step 3/5.</text>
</comment>
<organism evidence="11 12">
    <name type="scientific">Denitrobacterium detoxificans</name>
    <dbReference type="NCBI Taxonomy" id="79604"/>
    <lineage>
        <taxon>Bacteria</taxon>
        <taxon>Bacillati</taxon>
        <taxon>Actinomycetota</taxon>
        <taxon>Coriobacteriia</taxon>
        <taxon>Eggerthellales</taxon>
        <taxon>Eggerthellaceae</taxon>
        <taxon>Denitrobacterium</taxon>
    </lineage>
</organism>
<dbReference type="OrthoDB" id="3243379at2"/>
<evidence type="ECO:0000256" key="2">
    <source>
        <dbReference type="ARBA" id="ARBA00004664"/>
    </source>
</evidence>
<sequence length="202" mass="21703">MTRIKMCGLHSRADIEAVNEVLPEYAGFVFVPNSHRGVTLDEARALSALLDEVICPVGVFLDAPVAFVAAACDVGAIRMVQLHGREDEAYVAALRKRVSAPIIQAFVVRDAADVQRALACSADYVLLDAGRGDGRAFDWSLVANVQRPFFLAGGLDSGNVAQAVRAVRPFAVDVSSGIETNKTKDIRKMRAFAMAVRAEGEL</sequence>
<feature type="domain" description="N-(5'phosphoribosyl) anthranilate isomerase (PRAI)" evidence="10">
    <location>
        <begin position="5"/>
        <end position="193"/>
    </location>
</feature>
<dbReference type="AlphaFoldDB" id="A0A172RWM8"/>
<evidence type="ECO:0000313" key="12">
    <source>
        <dbReference type="Proteomes" id="UP000182975"/>
    </source>
</evidence>
<evidence type="ECO:0000256" key="1">
    <source>
        <dbReference type="ARBA" id="ARBA00001164"/>
    </source>
</evidence>
<dbReference type="InterPro" id="IPR011060">
    <property type="entry name" value="RibuloseP-bd_barrel"/>
</dbReference>
<dbReference type="HAMAP" id="MF_00135">
    <property type="entry name" value="PRAI"/>
    <property type="match status" value="1"/>
</dbReference>
<evidence type="ECO:0000256" key="9">
    <source>
        <dbReference type="HAMAP-Rule" id="MF_00135"/>
    </source>
</evidence>
<dbReference type="EMBL" id="FOEC01000008">
    <property type="protein sequence ID" value="SEO84872.1"/>
    <property type="molecule type" value="Genomic_DNA"/>
</dbReference>
<name>A0A172RWM8_9ACTN</name>
<dbReference type="GO" id="GO:0004640">
    <property type="term" value="F:phosphoribosylanthranilate isomerase activity"/>
    <property type="evidence" value="ECO:0007669"/>
    <property type="project" value="UniProtKB-UniRule"/>
</dbReference>
<dbReference type="PANTHER" id="PTHR42894:SF1">
    <property type="entry name" value="N-(5'-PHOSPHORIBOSYL)ANTHRANILATE ISOMERASE"/>
    <property type="match status" value="1"/>
</dbReference>
<keyword evidence="12" id="KW-1185">Reference proteome</keyword>
<dbReference type="PANTHER" id="PTHR42894">
    <property type="entry name" value="N-(5'-PHOSPHORIBOSYL)ANTHRANILATE ISOMERASE"/>
    <property type="match status" value="1"/>
</dbReference>
<dbReference type="RefSeq" id="WP_066660747.1">
    <property type="nucleotide sequence ID" value="NZ_CP011402.1"/>
</dbReference>
<evidence type="ECO:0000256" key="6">
    <source>
        <dbReference type="ARBA" id="ARBA00022822"/>
    </source>
</evidence>
<dbReference type="UniPathway" id="UPA00035">
    <property type="reaction ID" value="UER00042"/>
</dbReference>
<evidence type="ECO:0000256" key="3">
    <source>
        <dbReference type="ARBA" id="ARBA00012572"/>
    </source>
</evidence>
<accession>A0A172RWM8</accession>
<dbReference type="Pfam" id="PF00697">
    <property type="entry name" value="PRAI"/>
    <property type="match status" value="1"/>
</dbReference>
<dbReference type="CDD" id="cd00405">
    <property type="entry name" value="PRAI"/>
    <property type="match status" value="1"/>
</dbReference>
<evidence type="ECO:0000313" key="11">
    <source>
        <dbReference type="EMBL" id="SEO84872.1"/>
    </source>
</evidence>
<gene>
    <name evidence="9" type="primary">trpF</name>
    <name evidence="11" type="ORF">SAMN02910314_01388</name>
</gene>
<dbReference type="STRING" id="79604.AAY81_02015"/>
<keyword evidence="6 9" id="KW-0822">Tryptophan biosynthesis</keyword>
<comment type="catalytic activity">
    <reaction evidence="1 9">
        <text>N-(5-phospho-beta-D-ribosyl)anthranilate = 1-(2-carboxyphenylamino)-1-deoxy-D-ribulose 5-phosphate</text>
        <dbReference type="Rhea" id="RHEA:21540"/>
        <dbReference type="ChEBI" id="CHEBI:18277"/>
        <dbReference type="ChEBI" id="CHEBI:58613"/>
        <dbReference type="EC" id="5.3.1.24"/>
    </reaction>
</comment>
<dbReference type="Proteomes" id="UP000182975">
    <property type="component" value="Unassembled WGS sequence"/>
</dbReference>
<dbReference type="InterPro" id="IPR001240">
    <property type="entry name" value="PRAI_dom"/>
</dbReference>
<reference evidence="12" key="1">
    <citation type="submission" date="2016-10" db="EMBL/GenBank/DDBJ databases">
        <authorList>
            <person name="Varghese N."/>
        </authorList>
    </citation>
    <scope>NUCLEOTIDE SEQUENCE [LARGE SCALE GENOMIC DNA]</scope>
    <source>
        <strain evidence="12">DSM 21843</strain>
    </source>
</reference>
<dbReference type="Gene3D" id="3.20.20.70">
    <property type="entry name" value="Aldolase class I"/>
    <property type="match status" value="1"/>
</dbReference>
<keyword evidence="5 9" id="KW-0028">Amino-acid biosynthesis</keyword>
<dbReference type="GO" id="GO:0000162">
    <property type="term" value="P:L-tryptophan biosynthetic process"/>
    <property type="evidence" value="ECO:0007669"/>
    <property type="project" value="UniProtKB-UniRule"/>
</dbReference>
<evidence type="ECO:0000259" key="10">
    <source>
        <dbReference type="Pfam" id="PF00697"/>
    </source>
</evidence>
<comment type="similarity">
    <text evidence="9">Belongs to the TrpF family.</text>
</comment>
<evidence type="ECO:0000256" key="8">
    <source>
        <dbReference type="ARBA" id="ARBA00023235"/>
    </source>
</evidence>
<keyword evidence="7 9" id="KW-0057">Aromatic amino acid biosynthesis</keyword>
<evidence type="ECO:0000256" key="4">
    <source>
        <dbReference type="ARBA" id="ARBA00022272"/>
    </source>
</evidence>
<keyword evidence="8 9" id="KW-0413">Isomerase</keyword>
<dbReference type="InterPro" id="IPR013785">
    <property type="entry name" value="Aldolase_TIM"/>
</dbReference>
<dbReference type="KEGG" id="ddt:AAY81_02015"/>
<dbReference type="InterPro" id="IPR044643">
    <property type="entry name" value="TrpF_fam"/>
</dbReference>
<evidence type="ECO:0000256" key="7">
    <source>
        <dbReference type="ARBA" id="ARBA00023141"/>
    </source>
</evidence>
<dbReference type="SUPFAM" id="SSF51366">
    <property type="entry name" value="Ribulose-phoshate binding barrel"/>
    <property type="match status" value="1"/>
</dbReference>
<dbReference type="EC" id="5.3.1.24" evidence="3 9"/>
<dbReference type="PATRIC" id="fig|79604.3.peg.409"/>
<protein>
    <recommendedName>
        <fullName evidence="4 9">N-(5'-phosphoribosyl)anthranilate isomerase</fullName>
        <shortName evidence="9">PRAI</shortName>
        <ecNumber evidence="3 9">5.3.1.24</ecNumber>
    </recommendedName>
</protein>
<proteinExistence type="inferred from homology"/>
<evidence type="ECO:0000256" key="5">
    <source>
        <dbReference type="ARBA" id="ARBA00022605"/>
    </source>
</evidence>